<reference evidence="1 2" key="1">
    <citation type="submission" date="2018-08" db="EMBL/GenBank/DDBJ databases">
        <title>Genomic Encyclopedia of Archaeal and Bacterial Type Strains, Phase II (KMG-II): from individual species to whole genera.</title>
        <authorList>
            <person name="Goeker M."/>
        </authorList>
    </citation>
    <scope>NUCLEOTIDE SEQUENCE [LARGE SCALE GENOMIC DNA]</scope>
    <source>
        <strain evidence="1 2">DSM 45791</strain>
    </source>
</reference>
<dbReference type="AlphaFoldDB" id="A0A3E0G6Z9"/>
<protein>
    <submittedName>
        <fullName evidence="1">Uncharacterized protein</fullName>
    </submittedName>
</protein>
<proteinExistence type="predicted"/>
<evidence type="ECO:0000313" key="1">
    <source>
        <dbReference type="EMBL" id="REH17986.1"/>
    </source>
</evidence>
<sequence length="341" mass="36961">MSIATAGDSRISAAILIALTRRRLGGDLDAVGYEQPAVVHACGGQYRLGGPVSESAQPSESAWIRHGGAWTVRAHWQAMPRTVARRLRRLTCRGCRVADERGIGSTLCGNVTIPRISDGSTLFVGTTLVLALRPTVRSGDSRACLDRLQCEAHSRHLCEVIRIICESRSVSSVRRRFYRTLAVVDGRRWELLACVMPHRSKHPLNRWCSVFRFLSKVIAAVAVTAAAGLAAPGLANADVPSEQVYVCSAAGTIHFQITGPNQSGNNTQSPTNVVPAGTCYYLQNWWWQKGATLVVAFGSSPTPASSWKSFPFKIDSKSNAAWHQVQVNCPSCGDNVGTNYN</sequence>
<dbReference type="EMBL" id="QUNO01000039">
    <property type="protein sequence ID" value="REH17986.1"/>
    <property type="molecule type" value="Genomic_DNA"/>
</dbReference>
<comment type="caution">
    <text evidence="1">The sequence shown here is derived from an EMBL/GenBank/DDBJ whole genome shotgun (WGS) entry which is preliminary data.</text>
</comment>
<gene>
    <name evidence="1" type="ORF">BCF44_13918</name>
</gene>
<dbReference type="Proteomes" id="UP000256269">
    <property type="component" value="Unassembled WGS sequence"/>
</dbReference>
<organism evidence="1 2">
    <name type="scientific">Kutzneria buriramensis</name>
    <dbReference type="NCBI Taxonomy" id="1045776"/>
    <lineage>
        <taxon>Bacteria</taxon>
        <taxon>Bacillati</taxon>
        <taxon>Actinomycetota</taxon>
        <taxon>Actinomycetes</taxon>
        <taxon>Pseudonocardiales</taxon>
        <taxon>Pseudonocardiaceae</taxon>
        <taxon>Kutzneria</taxon>
    </lineage>
</organism>
<accession>A0A3E0G6Z9</accession>
<evidence type="ECO:0000313" key="2">
    <source>
        <dbReference type="Proteomes" id="UP000256269"/>
    </source>
</evidence>
<name>A0A3E0G6Z9_9PSEU</name>
<keyword evidence="2" id="KW-1185">Reference proteome</keyword>